<evidence type="ECO:0000313" key="12">
    <source>
        <dbReference type="EMBL" id="PFG28976.1"/>
    </source>
</evidence>
<dbReference type="InterPro" id="IPR029044">
    <property type="entry name" value="Nucleotide-diphossugar_trans"/>
</dbReference>
<evidence type="ECO:0000256" key="3">
    <source>
        <dbReference type="ARBA" id="ARBA00006739"/>
    </source>
</evidence>
<accession>A0A2A9DRI9</accession>
<evidence type="ECO:0000259" key="11">
    <source>
        <dbReference type="Pfam" id="PF00535"/>
    </source>
</evidence>
<comment type="catalytic activity">
    <reaction evidence="9">
        <text>(2R)-3-phosphoglycerate + UDP-alpha-D-glucose = (2R)-2-O-(alpha-D-glucopyranosyl)-3-phospho-glycerate + UDP + H(+)</text>
        <dbReference type="Rhea" id="RHEA:31319"/>
        <dbReference type="ChEBI" id="CHEBI:15378"/>
        <dbReference type="ChEBI" id="CHEBI:58223"/>
        <dbReference type="ChEBI" id="CHEBI:58272"/>
        <dbReference type="ChEBI" id="CHEBI:58885"/>
        <dbReference type="ChEBI" id="CHEBI:62600"/>
        <dbReference type="EC" id="2.4.1.266"/>
    </reaction>
    <physiologicalReaction direction="left-to-right" evidence="9">
        <dbReference type="Rhea" id="RHEA:31320"/>
    </physiologicalReaction>
</comment>
<gene>
    <name evidence="12" type="ORF">ATK06_2106</name>
</gene>
<comment type="cofactor">
    <cofactor evidence="1">
        <name>Mn(2+)</name>
        <dbReference type="ChEBI" id="CHEBI:29035"/>
    </cofactor>
</comment>
<dbReference type="PANTHER" id="PTHR48090:SF10">
    <property type="entry name" value="GLUCOSYL-3-PHOSPHOGLYCERATE SYNTHASE"/>
    <property type="match status" value="1"/>
</dbReference>
<keyword evidence="6" id="KW-0460">Magnesium</keyword>
<dbReference type="GO" id="GO:0016757">
    <property type="term" value="F:glycosyltransferase activity"/>
    <property type="evidence" value="ECO:0007669"/>
    <property type="project" value="UniProtKB-KW"/>
</dbReference>
<keyword evidence="5" id="KW-0808">Transferase</keyword>
<keyword evidence="13" id="KW-1185">Reference proteome</keyword>
<dbReference type="NCBIfam" id="NF010496">
    <property type="entry name" value="PRK13915.1"/>
    <property type="match status" value="1"/>
</dbReference>
<keyword evidence="4" id="KW-0328">Glycosyltransferase</keyword>
<dbReference type="InterPro" id="IPR001173">
    <property type="entry name" value="Glyco_trans_2-like"/>
</dbReference>
<dbReference type="EMBL" id="PDJF01000001">
    <property type="protein sequence ID" value="PFG28976.1"/>
    <property type="molecule type" value="Genomic_DNA"/>
</dbReference>
<evidence type="ECO:0000256" key="7">
    <source>
        <dbReference type="ARBA" id="ARBA00039022"/>
    </source>
</evidence>
<evidence type="ECO:0000256" key="9">
    <source>
        <dbReference type="ARBA" id="ARBA00048689"/>
    </source>
</evidence>
<dbReference type="InterPro" id="IPR050256">
    <property type="entry name" value="Glycosyltransferase_2"/>
</dbReference>
<dbReference type="AlphaFoldDB" id="A0A2A9DRI9"/>
<organism evidence="12 13">
    <name type="scientific">Corynebacterium renale</name>
    <dbReference type="NCBI Taxonomy" id="1724"/>
    <lineage>
        <taxon>Bacteria</taxon>
        <taxon>Bacillati</taxon>
        <taxon>Actinomycetota</taxon>
        <taxon>Actinomycetes</taxon>
        <taxon>Mycobacteriales</taxon>
        <taxon>Corynebacteriaceae</taxon>
        <taxon>Corynebacterium</taxon>
    </lineage>
</organism>
<dbReference type="CDD" id="cd04179">
    <property type="entry name" value="DPM_DPG-synthase_like"/>
    <property type="match status" value="1"/>
</dbReference>
<sequence length="245" mass="25740">MKISVIIPALNEEATVAHVVKAAWADSPHEILVIDADSTDRTAAEAQEAGASVLNWRDILPAIPTQPGKGESLWRGVAAATGDVVVFMDADLTAPQPGMVTALAAPFTEPGIVMARATYPRTLGGVAGEGGRVTELTAKPLLGMYFPELATIDQPLGGEYALRRSAALELPFVSGYGVEAGLLIDVSRTHGPAAITQVRLPERSHRNKPLADLAPMARTIAQTILGRAGVWDSDLPERPALGTVL</sequence>
<comment type="catalytic activity">
    <reaction evidence="10">
        <text>an NDP-alpha-D-glucose + (2R)-3-phosphoglycerate = (2R)-2-O-(alpha-D-glucopyranosyl)-3-phospho-glycerate + a ribonucleoside 5'-diphosphate + H(+)</text>
        <dbReference type="Rhea" id="RHEA:47244"/>
        <dbReference type="ChEBI" id="CHEBI:15378"/>
        <dbReference type="ChEBI" id="CHEBI:57930"/>
        <dbReference type="ChEBI" id="CHEBI:58272"/>
        <dbReference type="ChEBI" id="CHEBI:62600"/>
        <dbReference type="ChEBI" id="CHEBI:76533"/>
        <dbReference type="EC" id="2.4.1.266"/>
    </reaction>
    <physiologicalReaction direction="left-to-right" evidence="10">
        <dbReference type="Rhea" id="RHEA:47245"/>
    </physiologicalReaction>
</comment>
<evidence type="ECO:0000256" key="8">
    <source>
        <dbReference type="ARBA" id="ARBA00040894"/>
    </source>
</evidence>
<dbReference type="PANTHER" id="PTHR48090">
    <property type="entry name" value="UNDECAPRENYL-PHOSPHATE 4-DEOXY-4-FORMAMIDO-L-ARABINOSE TRANSFERASE-RELATED"/>
    <property type="match status" value="1"/>
</dbReference>
<comment type="cofactor">
    <cofactor evidence="2">
        <name>Mg(2+)</name>
        <dbReference type="ChEBI" id="CHEBI:18420"/>
    </cofactor>
</comment>
<dbReference type="Pfam" id="PF00535">
    <property type="entry name" value="Glycos_transf_2"/>
    <property type="match status" value="1"/>
</dbReference>
<dbReference type="Proteomes" id="UP000221653">
    <property type="component" value="Unassembled WGS sequence"/>
</dbReference>
<evidence type="ECO:0000256" key="6">
    <source>
        <dbReference type="ARBA" id="ARBA00022842"/>
    </source>
</evidence>
<evidence type="ECO:0000256" key="10">
    <source>
        <dbReference type="ARBA" id="ARBA00048997"/>
    </source>
</evidence>
<evidence type="ECO:0000256" key="5">
    <source>
        <dbReference type="ARBA" id="ARBA00022679"/>
    </source>
</evidence>
<dbReference type="SUPFAM" id="SSF53448">
    <property type="entry name" value="Nucleotide-diphospho-sugar transferases"/>
    <property type="match status" value="1"/>
</dbReference>
<proteinExistence type="inferred from homology"/>
<dbReference type="OrthoDB" id="5011697at2"/>
<comment type="caution">
    <text evidence="12">The sequence shown here is derived from an EMBL/GenBank/DDBJ whole genome shotgun (WGS) entry which is preliminary data.</text>
</comment>
<evidence type="ECO:0000256" key="4">
    <source>
        <dbReference type="ARBA" id="ARBA00022676"/>
    </source>
</evidence>
<name>A0A2A9DRI9_9CORY</name>
<evidence type="ECO:0000256" key="2">
    <source>
        <dbReference type="ARBA" id="ARBA00001946"/>
    </source>
</evidence>
<reference evidence="12 13" key="1">
    <citation type="submission" date="2017-10" db="EMBL/GenBank/DDBJ databases">
        <title>Sequencing the genomes of 1000 actinobacteria strains.</title>
        <authorList>
            <person name="Klenk H.-P."/>
        </authorList>
    </citation>
    <scope>NUCLEOTIDE SEQUENCE [LARGE SCALE GENOMIC DNA]</scope>
    <source>
        <strain evidence="12 13">DSM 20688</strain>
    </source>
</reference>
<evidence type="ECO:0000256" key="1">
    <source>
        <dbReference type="ARBA" id="ARBA00001936"/>
    </source>
</evidence>
<dbReference type="Gene3D" id="3.90.550.10">
    <property type="entry name" value="Spore Coat Polysaccharide Biosynthesis Protein SpsA, Chain A"/>
    <property type="match status" value="1"/>
</dbReference>
<feature type="domain" description="Glycosyltransferase 2-like" evidence="11">
    <location>
        <begin position="4"/>
        <end position="114"/>
    </location>
</feature>
<evidence type="ECO:0000313" key="13">
    <source>
        <dbReference type="Proteomes" id="UP000221653"/>
    </source>
</evidence>
<comment type="similarity">
    <text evidence="3">Belongs to the glycosyltransferase 2 family.</text>
</comment>
<dbReference type="EC" id="2.4.1.266" evidence="7"/>
<dbReference type="RefSeq" id="WP_048380487.1">
    <property type="nucleotide sequence ID" value="NZ_LDYE01000007.1"/>
</dbReference>
<protein>
    <recommendedName>
        <fullName evidence="8">Glucosyl-3-phosphoglycerate synthase</fullName>
        <ecNumber evidence="7">2.4.1.266</ecNumber>
    </recommendedName>
</protein>
<dbReference type="STRING" id="1724.GCA_001044175_02034"/>